<protein>
    <submittedName>
        <fullName evidence="3">Uncharacterized protein</fullName>
    </submittedName>
</protein>
<gene>
    <name evidence="3" type="ORF">CROQUDRAFT_667641</name>
</gene>
<feature type="region of interest" description="Disordered" evidence="1">
    <location>
        <begin position="58"/>
        <end position="80"/>
    </location>
</feature>
<keyword evidence="4" id="KW-1185">Reference proteome</keyword>
<keyword evidence="2" id="KW-0732">Signal</keyword>
<evidence type="ECO:0000313" key="3">
    <source>
        <dbReference type="EMBL" id="KAG0151977.1"/>
    </source>
</evidence>
<feature type="compositionally biased region" description="Polar residues" evidence="1">
    <location>
        <begin position="60"/>
        <end position="74"/>
    </location>
</feature>
<evidence type="ECO:0000313" key="4">
    <source>
        <dbReference type="Proteomes" id="UP000886653"/>
    </source>
</evidence>
<evidence type="ECO:0000256" key="2">
    <source>
        <dbReference type="SAM" id="SignalP"/>
    </source>
</evidence>
<sequence length="80" mass="8722">MSVSWFLRFLVFLVFKQALSIPILKPTTTLVTESSNQSPQSTSNSALSAGQIFPLEKSSTDSCKFDSNSPSCQGRSKGHH</sequence>
<dbReference type="AlphaFoldDB" id="A0A9P6NUQ2"/>
<name>A0A9P6NUQ2_9BASI</name>
<organism evidence="3 4">
    <name type="scientific">Cronartium quercuum f. sp. fusiforme G11</name>
    <dbReference type="NCBI Taxonomy" id="708437"/>
    <lineage>
        <taxon>Eukaryota</taxon>
        <taxon>Fungi</taxon>
        <taxon>Dikarya</taxon>
        <taxon>Basidiomycota</taxon>
        <taxon>Pucciniomycotina</taxon>
        <taxon>Pucciniomycetes</taxon>
        <taxon>Pucciniales</taxon>
        <taxon>Coleosporiaceae</taxon>
        <taxon>Cronartium</taxon>
    </lineage>
</organism>
<dbReference type="EMBL" id="MU167210">
    <property type="protein sequence ID" value="KAG0151977.1"/>
    <property type="molecule type" value="Genomic_DNA"/>
</dbReference>
<feature type="signal peptide" evidence="2">
    <location>
        <begin position="1"/>
        <end position="20"/>
    </location>
</feature>
<evidence type="ECO:0000256" key="1">
    <source>
        <dbReference type="SAM" id="MobiDB-lite"/>
    </source>
</evidence>
<accession>A0A9P6NUQ2</accession>
<reference evidence="3" key="1">
    <citation type="submission" date="2013-11" db="EMBL/GenBank/DDBJ databases">
        <title>Genome sequence of the fusiform rust pathogen reveals effectors for host alternation and coevolution with pine.</title>
        <authorList>
            <consortium name="DOE Joint Genome Institute"/>
            <person name="Smith K."/>
            <person name="Pendleton A."/>
            <person name="Kubisiak T."/>
            <person name="Anderson C."/>
            <person name="Salamov A."/>
            <person name="Aerts A."/>
            <person name="Riley R."/>
            <person name="Clum A."/>
            <person name="Lindquist E."/>
            <person name="Ence D."/>
            <person name="Campbell M."/>
            <person name="Kronenberg Z."/>
            <person name="Feau N."/>
            <person name="Dhillon B."/>
            <person name="Hamelin R."/>
            <person name="Burleigh J."/>
            <person name="Smith J."/>
            <person name="Yandell M."/>
            <person name="Nelson C."/>
            <person name="Grigoriev I."/>
            <person name="Davis J."/>
        </authorList>
    </citation>
    <scope>NUCLEOTIDE SEQUENCE</scope>
    <source>
        <strain evidence="3">G11</strain>
    </source>
</reference>
<comment type="caution">
    <text evidence="3">The sequence shown here is derived from an EMBL/GenBank/DDBJ whole genome shotgun (WGS) entry which is preliminary data.</text>
</comment>
<dbReference type="Proteomes" id="UP000886653">
    <property type="component" value="Unassembled WGS sequence"/>
</dbReference>
<feature type="chain" id="PRO_5040105828" evidence="2">
    <location>
        <begin position="21"/>
        <end position="80"/>
    </location>
</feature>
<proteinExistence type="predicted"/>